<sequence length="169" mass="19812">MKSSLLFNFSVDKENKTINIQREFNANLELVWKAWTEPELLNQWWAPKPYHIETKTLDLEIGGMWLYAMVSPNNEKTWCKADYKGIEINKLLSWLDAFCDENGNENTIKPRSLWTNIFTEKNDITLVDVTLKHDKLEDIEKLIEMGFKEGFGMALLNLDQLLLTKNKKL</sequence>
<dbReference type="STRING" id="1736674.APS56_06925"/>
<dbReference type="Proteomes" id="UP000057981">
    <property type="component" value="Chromosome"/>
</dbReference>
<evidence type="ECO:0000313" key="3">
    <source>
        <dbReference type="EMBL" id="ALJ04868.1"/>
    </source>
</evidence>
<dbReference type="EMBL" id="CP012898">
    <property type="protein sequence ID" value="ALJ04868.1"/>
    <property type="molecule type" value="Genomic_DNA"/>
</dbReference>
<protein>
    <submittedName>
        <fullName evidence="3">ATPase</fullName>
    </submittedName>
</protein>
<dbReference type="InterPro" id="IPR013538">
    <property type="entry name" value="ASHA1/2-like_C"/>
</dbReference>
<organism evidence="3 4">
    <name type="scientific">Pseudalgibacter alginicilyticus</name>
    <dbReference type="NCBI Taxonomy" id="1736674"/>
    <lineage>
        <taxon>Bacteria</taxon>
        <taxon>Pseudomonadati</taxon>
        <taxon>Bacteroidota</taxon>
        <taxon>Flavobacteriia</taxon>
        <taxon>Flavobacteriales</taxon>
        <taxon>Flavobacteriaceae</taxon>
        <taxon>Pseudalgibacter</taxon>
    </lineage>
</organism>
<feature type="domain" description="Activator of Hsp90 ATPase homologue 1/2-like C-terminal" evidence="2">
    <location>
        <begin position="25"/>
        <end position="162"/>
    </location>
</feature>
<proteinExistence type="inferred from homology"/>
<dbReference type="SUPFAM" id="SSF55961">
    <property type="entry name" value="Bet v1-like"/>
    <property type="match status" value="1"/>
</dbReference>
<name>A0A0P0CKC6_9FLAO</name>
<reference evidence="3 4" key="1">
    <citation type="submission" date="2015-10" db="EMBL/GenBank/DDBJ databases">
        <authorList>
            <person name="Gilbert D.G."/>
        </authorList>
    </citation>
    <scope>NUCLEOTIDE SEQUENCE [LARGE SCALE GENOMIC DNA]</scope>
    <source>
        <strain evidence="4">HZ-22</strain>
    </source>
</reference>
<dbReference type="CDD" id="cd07814">
    <property type="entry name" value="SRPBCC_CalC_Aha1-like"/>
    <property type="match status" value="1"/>
</dbReference>
<evidence type="ECO:0000256" key="1">
    <source>
        <dbReference type="ARBA" id="ARBA00006817"/>
    </source>
</evidence>
<dbReference type="OrthoDB" id="9795306at2"/>
<dbReference type="AlphaFoldDB" id="A0A0P0CKC6"/>
<comment type="similarity">
    <text evidence="1">Belongs to the AHA1 family.</text>
</comment>
<keyword evidence="4" id="KW-1185">Reference proteome</keyword>
<dbReference type="Gene3D" id="3.30.530.20">
    <property type="match status" value="1"/>
</dbReference>
<dbReference type="Pfam" id="PF08327">
    <property type="entry name" value="AHSA1"/>
    <property type="match status" value="1"/>
</dbReference>
<dbReference type="RefSeq" id="WP_054726436.1">
    <property type="nucleotide sequence ID" value="NZ_CP012898.1"/>
</dbReference>
<evidence type="ECO:0000259" key="2">
    <source>
        <dbReference type="Pfam" id="PF08327"/>
    </source>
</evidence>
<dbReference type="InterPro" id="IPR023393">
    <property type="entry name" value="START-like_dom_sf"/>
</dbReference>
<evidence type="ECO:0000313" key="4">
    <source>
        <dbReference type="Proteomes" id="UP000057981"/>
    </source>
</evidence>
<dbReference type="KEGG" id="ahz:APS56_06925"/>
<gene>
    <name evidence="3" type="ORF">APS56_06925</name>
</gene>
<accession>A0A0P0CKC6</accession>